<protein>
    <submittedName>
        <fullName evidence="1">WD40 repeat-like protein</fullName>
    </submittedName>
</protein>
<sequence length="1485" mass="167378">MAELNTDRFQAALLEFKQSISPDLVNRFSICTLEDVYTACNEIQRKHGQQRNLQDMQRLEPFLDAMDQFSRTIEVFLNANELICFIWGPIKFVLVAARAHKACFNKLLDVYAEVGESIPGLLQYRTTLDKYPPLATVLEDYYKDILNFHLAAVKIFQSPKWEKMFRAIWNTFDSKFGPIISSMKRKRGLVESEKGSAVLYETHNLNQGISTIQADQKRLIQSMTQEILKNHKSRVSSIRKNLQAPQYQTDQEMAAERRQGSDSGAWIFENPYFLAWSNHDVTYHNVLYVNGIPGAGKTTLMSTIIEKLLEQRQSTKNKHFLVAYFYFKHQEKNKATFDGLLRAVLDQLVDQDPDLSDHLFPDIPHFQGMGSQLTETTLKSLVKSALESCRLSYIILDGLDECAKGEARKSTQWFLSLIDDGFENTTAALRVLFSGQRDGSLDQMLANRPSISLEESGHAEDINRYCRVLCKQIRVQFGLSPEKENLIASRVTEGAQGMFLYAHVVLNNLLDQINKSSLDREMESGTFPQGIEQAYERVAVRVFKQSPPARRNAAKKILRWIACARRPLRWREVQSLFCINPFTGCVDYDGGKLVFTCKDLCGSLIDVHLQKSDPENIIRIVHETAREYLVLNKWLNTDHDQAVLANIGDYQATLAIFCSRYLTSKPFAMGMVEKDIITHATSGYYALQDYTVRYWFDHFRECVDRATEIDPELFKEAMESAKDFLTSYALTLKEDLNCIGEYKEVAHILRELPQDGSERNTYFNIELRTSSIRKTIEAIREQDLDTAARCVLASLHGTSALFKCSKPWCESFTTGFQNIESRKLHADQHDLPFRCPVQGCIAFQIGYDTQSKLMQHTKRYHSNPDDGLKFSRRVNKETSIWAAVAKGDLALVKALLDSNNLLEKKHPRLRHTPLYAAAQSGCLEICEFLVNKGATISRCGPGGRTALHAAVIGSDPDIVRLLIGQEQCSPDEADHSNITPFCEACALGHLDIVKSLFETGKINLDRCTSSVPECCKNKNIMPQPTPLAFACSEGNSTIVRYLLQQDWANFIHGEILARAAHQGHSTIVELLLAKISTSPNLLLQAIETSPDSLPLRITKRLSGFLLLVAEESPNSLLPVINRSPNSMLRTIATSPDLLRLAIEQITDFLPLMVEKSLDALRDAVSKSPTQWLPLLEKSHNELLSAIVRSPTVFDSLYPDQIPSNVKRKDDWFVISKYEGRVDGGDAYVRSVSFSPDGVYLITGDEERVIRVWNIETQTIRNVFEGHEQDICSLDCAPNGRIIASGSTDKTIRLWDMEQNINTRVFEAGSEVMTVAISPDGDLVACGCKDNTAHIWNLSDGGYVGCLKNGGHEDPVYSVAFSRDGKMLITSSLDKTVKIWELSGHKCVKTLKQHSDFVLSVTTTPDDNWILSSSKDRTVRFWNRRTNSNLMLNGHSNSVVSVATSPNGNLFATASGDYRARIWHYGPMNQHGTNFDPATKMGMSYQ</sequence>
<dbReference type="Proteomes" id="UP001497680">
    <property type="component" value="Unassembled WGS sequence"/>
</dbReference>
<dbReference type="EMBL" id="MU394287">
    <property type="protein sequence ID" value="KAI6091204.1"/>
    <property type="molecule type" value="Genomic_DNA"/>
</dbReference>
<reference evidence="1 2" key="1">
    <citation type="journal article" date="2022" name="New Phytol.">
        <title>Ecological generalism drives hyperdiversity of secondary metabolite gene clusters in xylarialean endophytes.</title>
        <authorList>
            <person name="Franco M.E.E."/>
            <person name="Wisecaver J.H."/>
            <person name="Arnold A.E."/>
            <person name="Ju Y.M."/>
            <person name="Slot J.C."/>
            <person name="Ahrendt S."/>
            <person name="Moore L.P."/>
            <person name="Eastman K.E."/>
            <person name="Scott K."/>
            <person name="Konkel Z."/>
            <person name="Mondo S.J."/>
            <person name="Kuo A."/>
            <person name="Hayes R.D."/>
            <person name="Haridas S."/>
            <person name="Andreopoulos B."/>
            <person name="Riley R."/>
            <person name="LaButti K."/>
            <person name="Pangilinan J."/>
            <person name="Lipzen A."/>
            <person name="Amirebrahimi M."/>
            <person name="Yan J."/>
            <person name="Adam C."/>
            <person name="Keymanesh K."/>
            <person name="Ng V."/>
            <person name="Louie K."/>
            <person name="Northen T."/>
            <person name="Drula E."/>
            <person name="Henrissat B."/>
            <person name="Hsieh H.M."/>
            <person name="Youens-Clark K."/>
            <person name="Lutzoni F."/>
            <person name="Miadlikowska J."/>
            <person name="Eastwood D.C."/>
            <person name="Hamelin R.C."/>
            <person name="Grigoriev I.V."/>
            <person name="U'Ren J.M."/>
        </authorList>
    </citation>
    <scope>NUCLEOTIDE SEQUENCE [LARGE SCALE GENOMIC DNA]</scope>
    <source>
        <strain evidence="1 2">ER1909</strain>
    </source>
</reference>
<gene>
    <name evidence="1" type="ORF">F4821DRAFT_255021</name>
</gene>
<proteinExistence type="predicted"/>
<evidence type="ECO:0000313" key="2">
    <source>
        <dbReference type="Proteomes" id="UP001497680"/>
    </source>
</evidence>
<evidence type="ECO:0000313" key="1">
    <source>
        <dbReference type="EMBL" id="KAI6091204.1"/>
    </source>
</evidence>
<keyword evidence="2" id="KW-1185">Reference proteome</keyword>
<name>A0ACC0DEN3_9PEZI</name>
<comment type="caution">
    <text evidence="1">The sequence shown here is derived from an EMBL/GenBank/DDBJ whole genome shotgun (WGS) entry which is preliminary data.</text>
</comment>
<accession>A0ACC0DEN3</accession>
<organism evidence="1 2">
    <name type="scientific">Hypoxylon rubiginosum</name>
    <dbReference type="NCBI Taxonomy" id="110542"/>
    <lineage>
        <taxon>Eukaryota</taxon>
        <taxon>Fungi</taxon>
        <taxon>Dikarya</taxon>
        <taxon>Ascomycota</taxon>
        <taxon>Pezizomycotina</taxon>
        <taxon>Sordariomycetes</taxon>
        <taxon>Xylariomycetidae</taxon>
        <taxon>Xylariales</taxon>
        <taxon>Hypoxylaceae</taxon>
        <taxon>Hypoxylon</taxon>
    </lineage>
</organism>